<organism evidence="4 5">
    <name type="scientific">Dethiosulfovibrio peptidovorans DSM 11002</name>
    <dbReference type="NCBI Taxonomy" id="469381"/>
    <lineage>
        <taxon>Bacteria</taxon>
        <taxon>Thermotogati</taxon>
        <taxon>Synergistota</taxon>
        <taxon>Synergistia</taxon>
        <taxon>Synergistales</taxon>
        <taxon>Dethiosulfovibrionaceae</taxon>
        <taxon>Dethiosulfovibrio</taxon>
    </lineage>
</organism>
<dbReference type="Pfam" id="PF13561">
    <property type="entry name" value="adh_short_C2"/>
    <property type="match status" value="1"/>
</dbReference>
<dbReference type="InterPro" id="IPR002347">
    <property type="entry name" value="SDR_fam"/>
</dbReference>
<dbReference type="InterPro" id="IPR057326">
    <property type="entry name" value="KR_dom"/>
</dbReference>
<comment type="caution">
    <text evidence="4">The sequence shown here is derived from an EMBL/GenBank/DDBJ whole genome shotgun (WGS) entry which is preliminary data.</text>
</comment>
<dbReference type="PANTHER" id="PTHR42760">
    <property type="entry name" value="SHORT-CHAIN DEHYDROGENASES/REDUCTASES FAMILY MEMBER"/>
    <property type="match status" value="1"/>
</dbReference>
<evidence type="ECO:0000259" key="3">
    <source>
        <dbReference type="SMART" id="SM00822"/>
    </source>
</evidence>
<dbReference type="PaxDb" id="469381-Dpep_0792"/>
<dbReference type="PROSITE" id="PS00061">
    <property type="entry name" value="ADH_SHORT"/>
    <property type="match status" value="1"/>
</dbReference>
<proteinExistence type="inferred from homology"/>
<dbReference type="Gene3D" id="3.40.50.720">
    <property type="entry name" value="NAD(P)-binding Rossmann-like Domain"/>
    <property type="match status" value="1"/>
</dbReference>
<dbReference type="EMBL" id="ABTR02000001">
    <property type="protein sequence ID" value="EFC90818.1"/>
    <property type="molecule type" value="Genomic_DNA"/>
</dbReference>
<dbReference type="FunFam" id="3.40.50.720:FF:000084">
    <property type="entry name" value="Short-chain dehydrogenase reductase"/>
    <property type="match status" value="1"/>
</dbReference>
<dbReference type="RefSeq" id="WP_005659811.1">
    <property type="nucleotide sequence ID" value="NZ_ABTR02000001.1"/>
</dbReference>
<keyword evidence="2" id="KW-0560">Oxidoreductase</keyword>
<dbReference type="eggNOG" id="COG1028">
    <property type="taxonomic scope" value="Bacteria"/>
</dbReference>
<dbReference type="PRINTS" id="PR00081">
    <property type="entry name" value="GDHRDH"/>
</dbReference>
<dbReference type="SUPFAM" id="SSF51735">
    <property type="entry name" value="NAD(P)-binding Rossmann-fold domains"/>
    <property type="match status" value="1"/>
</dbReference>
<dbReference type="Proteomes" id="UP000006427">
    <property type="component" value="Unassembled WGS sequence"/>
</dbReference>
<dbReference type="AlphaFoldDB" id="D2Z5S1"/>
<reference evidence="4 5" key="1">
    <citation type="journal article" date="2010" name="Stand. Genomic Sci.">
        <title>Permanent draft genome sequence of Dethiosulfovibrio peptidovorans type strain (SEBR 4207).</title>
        <authorList>
            <person name="Labutti K."/>
            <person name="Mayilraj S."/>
            <person name="Clum A."/>
            <person name="Lucas S."/>
            <person name="Glavina Del Rio T."/>
            <person name="Nolan M."/>
            <person name="Tice H."/>
            <person name="Cheng J.F."/>
            <person name="Pitluck S."/>
            <person name="Liolios K."/>
            <person name="Ivanova N."/>
            <person name="Mavromatis K."/>
            <person name="Mikhailova N."/>
            <person name="Pati A."/>
            <person name="Goodwin L."/>
            <person name="Chen A."/>
            <person name="Palaniappan K."/>
            <person name="Land M."/>
            <person name="Hauser L."/>
            <person name="Chang Y.J."/>
            <person name="Jeffries C.D."/>
            <person name="Rohde M."/>
            <person name="Spring S."/>
            <person name="Goker M."/>
            <person name="Woyke T."/>
            <person name="Bristow J."/>
            <person name="Eisen J.A."/>
            <person name="Markowitz V."/>
            <person name="Hugenholtz P."/>
            <person name="Kyrpides N.C."/>
            <person name="Klenk H.P."/>
            <person name="Lapidus A."/>
        </authorList>
    </citation>
    <scope>NUCLEOTIDE SEQUENCE [LARGE SCALE GENOMIC DNA]</scope>
    <source>
        <strain evidence="4 5">DSM 11002</strain>
    </source>
</reference>
<dbReference type="InterPro" id="IPR036291">
    <property type="entry name" value="NAD(P)-bd_dom_sf"/>
</dbReference>
<dbReference type="InterPro" id="IPR020904">
    <property type="entry name" value="Sc_DH/Rdtase_CS"/>
</dbReference>
<dbReference type="GO" id="GO:0048038">
    <property type="term" value="F:quinone binding"/>
    <property type="evidence" value="ECO:0007669"/>
    <property type="project" value="TreeGrafter"/>
</dbReference>
<dbReference type="GO" id="GO:0006633">
    <property type="term" value="P:fatty acid biosynthetic process"/>
    <property type="evidence" value="ECO:0007669"/>
    <property type="project" value="TreeGrafter"/>
</dbReference>
<accession>D2Z5S1</accession>
<feature type="domain" description="Ketoreductase" evidence="3">
    <location>
        <begin position="6"/>
        <end position="184"/>
    </location>
</feature>
<comment type="similarity">
    <text evidence="1">Belongs to the short-chain dehydrogenases/reductases (SDR) family.</text>
</comment>
<sequence>MKLEGKRILITGGSSGIGAATAVEVSKLGASCILVARDESKLEKIRETLHGEGHQIYPFDLLKLKEISALIERITSESGPLYGLIHCAGMDNTQPFRTITIEELDLLMDLNFKSFWCLAQEFVKKKNHEKEDSRVIAIGSVAALSGIAGNSLYAASKGALVSLTKSLAAEYAAKNIRFNCICPGYVQTPMLERAKRLYPDESSFENGIVKKHPLGLGLPEDVAKAVAFFVGEGGRWATGSTLVIDGGYSYAK</sequence>
<dbReference type="GO" id="GO:0016616">
    <property type="term" value="F:oxidoreductase activity, acting on the CH-OH group of donors, NAD or NADP as acceptor"/>
    <property type="evidence" value="ECO:0007669"/>
    <property type="project" value="TreeGrafter"/>
</dbReference>
<keyword evidence="5" id="KW-1185">Reference proteome</keyword>
<dbReference type="CDD" id="cd05233">
    <property type="entry name" value="SDR_c"/>
    <property type="match status" value="1"/>
</dbReference>
<name>D2Z5S1_9BACT</name>
<evidence type="ECO:0000256" key="1">
    <source>
        <dbReference type="ARBA" id="ARBA00006484"/>
    </source>
</evidence>
<evidence type="ECO:0000313" key="5">
    <source>
        <dbReference type="Proteomes" id="UP000006427"/>
    </source>
</evidence>
<evidence type="ECO:0000256" key="2">
    <source>
        <dbReference type="ARBA" id="ARBA00023002"/>
    </source>
</evidence>
<dbReference type="STRING" id="469381.Dpep_0792"/>
<dbReference type="SMART" id="SM00822">
    <property type="entry name" value="PKS_KR"/>
    <property type="match status" value="1"/>
</dbReference>
<dbReference type="PRINTS" id="PR00080">
    <property type="entry name" value="SDRFAMILY"/>
</dbReference>
<dbReference type="OrthoDB" id="9803333at2"/>
<dbReference type="PANTHER" id="PTHR42760:SF133">
    <property type="entry name" value="3-OXOACYL-[ACYL-CARRIER-PROTEIN] REDUCTASE"/>
    <property type="match status" value="1"/>
</dbReference>
<evidence type="ECO:0000313" key="4">
    <source>
        <dbReference type="EMBL" id="EFC90818.1"/>
    </source>
</evidence>
<gene>
    <name evidence="4" type="ORF">Dpep_0792</name>
</gene>
<protein>
    <submittedName>
        <fullName evidence="4">Short-chain dehydrogenase/reductase SDR</fullName>
    </submittedName>
</protein>